<dbReference type="RefSeq" id="WP_305747888.1">
    <property type="nucleotide sequence ID" value="NZ_JAUZEE010000001.1"/>
</dbReference>
<dbReference type="NCBIfam" id="TIGR00557">
    <property type="entry name" value="pdxA"/>
    <property type="match status" value="1"/>
</dbReference>
<dbReference type="Proteomes" id="UP001235760">
    <property type="component" value="Unassembled WGS sequence"/>
</dbReference>
<accession>A0ABT9FYM0</accession>
<evidence type="ECO:0000313" key="5">
    <source>
        <dbReference type="Proteomes" id="UP001235760"/>
    </source>
</evidence>
<dbReference type="EC" id="1.1.1.262" evidence="4"/>
<dbReference type="PANTHER" id="PTHR30004:SF6">
    <property type="entry name" value="D-THREONATE 4-PHOSPHATE DEHYDROGENASE"/>
    <property type="match status" value="1"/>
</dbReference>
<proteinExistence type="predicted"/>
<protein>
    <submittedName>
        <fullName evidence="4">4-hydroxythreonine-4-phosphate dehydrogenase PdxA</fullName>
        <ecNumber evidence="4">1.1.1.262</ecNumber>
    </submittedName>
</protein>
<keyword evidence="2 4" id="KW-0560">Oxidoreductase</keyword>
<evidence type="ECO:0000256" key="2">
    <source>
        <dbReference type="ARBA" id="ARBA00023002"/>
    </source>
</evidence>
<sequence length="351" mass="36658">MHAPTRLAFTMGDPAGIGPEIIARATRRMAPLRRDGTAEFIVLGSAEALQRAEQALGLPPLDDAGQPFYRLVDVGPVDAPVPVGQVSAAGGEWAYRAVAQAAARVQAGEADAIVTGPLSKEALHLAGHLFEGHTELLAHLTGQRDAVMMLAHGELRVTHVTTHCALADVPRRITPQRLRRVFDVTLDALHALGVQNPRIGVAGLNPHCGEGGILGTEDDAIVAPVVAEYATRGISGPWPGDTIFIKLRAQQFDAVVAMFHDQGHIPIKLLGFHVDPATGKWQAISGVNITLGLPILRTSVDHGTAFDIAGKGLANEDSLVEAAEYALKLVSGQRAAAVAAAAATAPAALSS</sequence>
<dbReference type="InterPro" id="IPR005255">
    <property type="entry name" value="PdxA_fam"/>
</dbReference>
<gene>
    <name evidence="4" type="primary">pdxA</name>
    <name evidence="4" type="ORF">Q8X39_01665</name>
</gene>
<dbReference type="SUPFAM" id="SSF53659">
    <property type="entry name" value="Isocitrate/Isopropylmalate dehydrogenase-like"/>
    <property type="match status" value="1"/>
</dbReference>
<evidence type="ECO:0000256" key="3">
    <source>
        <dbReference type="ARBA" id="ARBA00023027"/>
    </source>
</evidence>
<dbReference type="GO" id="GO:0050570">
    <property type="term" value="F:4-hydroxythreonine-4-phosphate dehydrogenase activity"/>
    <property type="evidence" value="ECO:0007669"/>
    <property type="project" value="UniProtKB-EC"/>
</dbReference>
<dbReference type="EMBL" id="JAUZEE010000001">
    <property type="protein sequence ID" value="MDP4299329.1"/>
    <property type="molecule type" value="Genomic_DNA"/>
</dbReference>
<dbReference type="Pfam" id="PF04166">
    <property type="entry name" value="PdxA"/>
    <property type="match status" value="1"/>
</dbReference>
<dbReference type="Gene3D" id="3.40.718.10">
    <property type="entry name" value="Isopropylmalate Dehydrogenase"/>
    <property type="match status" value="1"/>
</dbReference>
<evidence type="ECO:0000313" key="4">
    <source>
        <dbReference type="EMBL" id="MDP4299329.1"/>
    </source>
</evidence>
<keyword evidence="3" id="KW-0520">NAD</keyword>
<keyword evidence="1" id="KW-0479">Metal-binding</keyword>
<comment type="caution">
    <text evidence="4">The sequence shown here is derived from an EMBL/GenBank/DDBJ whole genome shotgun (WGS) entry which is preliminary data.</text>
</comment>
<reference evidence="4 5" key="1">
    <citation type="submission" date="2023-08" db="EMBL/GenBank/DDBJ databases">
        <authorList>
            <person name="Roldan D.M."/>
            <person name="Menes R.J."/>
        </authorList>
    </citation>
    <scope>NUCLEOTIDE SEQUENCE [LARGE SCALE GENOMIC DNA]</scope>
    <source>
        <strain evidence="4 5">CCM 2812</strain>
    </source>
</reference>
<organism evidence="4 5">
    <name type="scientific">Leptothrix discophora</name>
    <dbReference type="NCBI Taxonomy" id="89"/>
    <lineage>
        <taxon>Bacteria</taxon>
        <taxon>Pseudomonadati</taxon>
        <taxon>Pseudomonadota</taxon>
        <taxon>Betaproteobacteria</taxon>
        <taxon>Burkholderiales</taxon>
        <taxon>Sphaerotilaceae</taxon>
        <taxon>Leptothrix</taxon>
    </lineage>
</organism>
<keyword evidence="5" id="KW-1185">Reference proteome</keyword>
<dbReference type="PANTHER" id="PTHR30004">
    <property type="entry name" value="4-HYDROXYTHREONINE-4-PHOSPHATE DEHYDROGENASE"/>
    <property type="match status" value="1"/>
</dbReference>
<name>A0ABT9FYM0_LEPDI</name>
<evidence type="ECO:0000256" key="1">
    <source>
        <dbReference type="ARBA" id="ARBA00022723"/>
    </source>
</evidence>